<proteinExistence type="predicted"/>
<dbReference type="Proteomes" id="UP000184212">
    <property type="component" value="Unassembled WGS sequence"/>
</dbReference>
<evidence type="ECO:0000313" key="2">
    <source>
        <dbReference type="Proteomes" id="UP000184212"/>
    </source>
</evidence>
<evidence type="ECO:0000313" key="1">
    <source>
        <dbReference type="EMBL" id="SHG76936.1"/>
    </source>
</evidence>
<reference evidence="1 2" key="1">
    <citation type="submission" date="2016-11" db="EMBL/GenBank/DDBJ databases">
        <authorList>
            <person name="Jaros S."/>
            <person name="Januszkiewicz K."/>
            <person name="Wedrychowicz H."/>
        </authorList>
    </citation>
    <scope>NUCLEOTIDE SEQUENCE [LARGE SCALE GENOMIC DNA]</scope>
    <source>
        <strain evidence="1 2">DSM 24574</strain>
    </source>
</reference>
<protein>
    <recommendedName>
        <fullName evidence="3">Glutamyl-tRNA reductase</fullName>
    </recommendedName>
</protein>
<dbReference type="STRING" id="947013.SAMN04488109_1755"/>
<name>A0A1M5MI54_9BACT</name>
<accession>A0A1M5MI54</accession>
<dbReference type="RefSeq" id="WP_073132839.1">
    <property type="nucleotide sequence ID" value="NZ_FQWQ01000001.1"/>
</dbReference>
<dbReference type="AlphaFoldDB" id="A0A1M5MI54"/>
<keyword evidence="2" id="KW-1185">Reference proteome</keyword>
<evidence type="ECO:0008006" key="3">
    <source>
        <dbReference type="Google" id="ProtNLM"/>
    </source>
</evidence>
<sequence length="82" mass="9633">MLHFRQTVLSQIKSASDEKEIENIIRHSIQRLKSKNINGHIIQRFIQAMDKTLDQARLEDTSEKAEQNMDIAIGMFRKLQRP</sequence>
<dbReference type="EMBL" id="FQWQ01000001">
    <property type="protein sequence ID" value="SHG76936.1"/>
    <property type="molecule type" value="Genomic_DNA"/>
</dbReference>
<organism evidence="1 2">
    <name type="scientific">Chryseolinea serpens</name>
    <dbReference type="NCBI Taxonomy" id="947013"/>
    <lineage>
        <taxon>Bacteria</taxon>
        <taxon>Pseudomonadati</taxon>
        <taxon>Bacteroidota</taxon>
        <taxon>Cytophagia</taxon>
        <taxon>Cytophagales</taxon>
        <taxon>Fulvivirgaceae</taxon>
        <taxon>Chryseolinea</taxon>
    </lineage>
</organism>
<gene>
    <name evidence="1" type="ORF">SAMN04488109_1755</name>
</gene>